<name>A0AAD5V1Q8_9APHY</name>
<dbReference type="AlphaFoldDB" id="A0AAD5V1Q8"/>
<dbReference type="Proteomes" id="UP001212997">
    <property type="component" value="Unassembled WGS sequence"/>
</dbReference>
<accession>A0AAD5V1Q8</accession>
<organism evidence="1 2">
    <name type="scientific">Meripilus lineatus</name>
    <dbReference type="NCBI Taxonomy" id="2056292"/>
    <lineage>
        <taxon>Eukaryota</taxon>
        <taxon>Fungi</taxon>
        <taxon>Dikarya</taxon>
        <taxon>Basidiomycota</taxon>
        <taxon>Agaricomycotina</taxon>
        <taxon>Agaricomycetes</taxon>
        <taxon>Polyporales</taxon>
        <taxon>Meripilaceae</taxon>
        <taxon>Meripilus</taxon>
    </lineage>
</organism>
<evidence type="ECO:0000313" key="1">
    <source>
        <dbReference type="EMBL" id="KAJ3482005.1"/>
    </source>
</evidence>
<protein>
    <submittedName>
        <fullName evidence="1">Uncharacterized protein</fullName>
    </submittedName>
</protein>
<dbReference type="EMBL" id="JANAWD010000293">
    <property type="protein sequence ID" value="KAJ3482005.1"/>
    <property type="molecule type" value="Genomic_DNA"/>
</dbReference>
<keyword evidence="2" id="KW-1185">Reference proteome</keyword>
<proteinExistence type="predicted"/>
<reference evidence="1" key="1">
    <citation type="submission" date="2022-07" db="EMBL/GenBank/DDBJ databases">
        <title>Genome Sequence of Physisporinus lineatus.</title>
        <authorList>
            <person name="Buettner E."/>
        </authorList>
    </citation>
    <scope>NUCLEOTIDE SEQUENCE</scope>
    <source>
        <strain evidence="1">VT162</strain>
    </source>
</reference>
<comment type="caution">
    <text evidence="1">The sequence shown here is derived from an EMBL/GenBank/DDBJ whole genome shotgun (WGS) entry which is preliminary data.</text>
</comment>
<gene>
    <name evidence="1" type="ORF">NLI96_g7268</name>
</gene>
<evidence type="ECO:0000313" key="2">
    <source>
        <dbReference type="Proteomes" id="UP001212997"/>
    </source>
</evidence>
<sequence>MKEHTNHLGITQIMGYSKCGTISEIMKACRAYYSIGVPILLRRPVEISSSEFLSSFYYFIFATNLGPTDRARFLRTIIWDHDVDIPRDDRNDYYDRGISPTAYTRKQYEQDRGDALKFMYILSHASGLEYLDFTQGSSQQFIEFCPDAVDTLANLARLRSLHICHGTTTDVNWFLRAKSPIVALAIDFRGHASDNQELSTFSRFRDTLVSLEIWDLMLRPGDENLRFPRVRRFRIEANYGQLPIPASYVFQIFPNIQVLELPSHFEDATYGDYNESNIQNQRSLNLAQVRKLEPAQRNLHLKELRGCAADLFRGAYECTVENLSVVRLDCWDFQWFLPLLPQMRPVSLLLQFNVCDREPGPIQIVEMALQKLSTTNTLENLSLFIDLPGPQDASSIHWCKEDLYTAFAHASIETLTIVCGRGYRCELRDYWKTGHVVESVVCKIVEASKTLRTVIVGDWNGTHTFNISQDFVPSYYEKSMTDQSRVWFHYSFSHLALKWPVSDGDDTVEYDIDV</sequence>